<dbReference type="Gene3D" id="3.30.1490.20">
    <property type="entry name" value="ATP-grasp fold, A domain"/>
    <property type="match status" value="1"/>
</dbReference>
<organism evidence="3 4">
    <name type="scientific">Paenibacillus foliorum</name>
    <dbReference type="NCBI Taxonomy" id="2654974"/>
    <lineage>
        <taxon>Bacteria</taxon>
        <taxon>Bacillati</taxon>
        <taxon>Bacillota</taxon>
        <taxon>Bacilli</taxon>
        <taxon>Bacillales</taxon>
        <taxon>Paenibacillaceae</taxon>
        <taxon>Paenibacillus</taxon>
    </lineage>
</organism>
<dbReference type="GO" id="GO:0005737">
    <property type="term" value="C:cytoplasm"/>
    <property type="evidence" value="ECO:0007669"/>
    <property type="project" value="TreeGrafter"/>
</dbReference>
<dbReference type="InterPro" id="IPR011761">
    <property type="entry name" value="ATP-grasp"/>
</dbReference>
<keyword evidence="4" id="KW-1185">Reference proteome</keyword>
<accession>A0A972GKB8</accession>
<dbReference type="SUPFAM" id="SSF56059">
    <property type="entry name" value="Glutathione synthetase ATP-binding domain-like"/>
    <property type="match status" value="1"/>
</dbReference>
<dbReference type="AlphaFoldDB" id="A0A972GKB8"/>
<keyword evidence="1" id="KW-0547">Nucleotide-binding</keyword>
<dbReference type="GO" id="GO:0046872">
    <property type="term" value="F:metal ion binding"/>
    <property type="evidence" value="ECO:0007669"/>
    <property type="project" value="InterPro"/>
</dbReference>
<evidence type="ECO:0000313" key="3">
    <source>
        <dbReference type="EMBL" id="NOU92307.1"/>
    </source>
</evidence>
<dbReference type="PANTHER" id="PTHR21621:SF0">
    <property type="entry name" value="BETA-CITRYLGLUTAMATE SYNTHASE B-RELATED"/>
    <property type="match status" value="1"/>
</dbReference>
<dbReference type="RefSeq" id="WP_171650485.1">
    <property type="nucleotide sequence ID" value="NZ_WHOD01000013.1"/>
</dbReference>
<feature type="domain" description="ATP-grasp" evidence="2">
    <location>
        <begin position="116"/>
        <end position="356"/>
    </location>
</feature>
<dbReference type="EMBL" id="WHOD01000013">
    <property type="protein sequence ID" value="NOU92307.1"/>
    <property type="molecule type" value="Genomic_DNA"/>
</dbReference>
<dbReference type="PROSITE" id="PS50975">
    <property type="entry name" value="ATP_GRASP"/>
    <property type="match status" value="1"/>
</dbReference>
<proteinExistence type="predicted"/>
<dbReference type="Pfam" id="PF14398">
    <property type="entry name" value="ATPgrasp_YheCD"/>
    <property type="match status" value="1"/>
</dbReference>
<sequence>MSIYQLGVLAMYLPGKKLEELSFFRKLSVHGQKLGIEVLVFTPDDLDGSMNKINALFFHTPTLKWYRKRVPIPGLIYDRCRYQGVDNFHKISKFRTRYSKLRYLSKPLANKWTMHQILLENAEIAAHLPETVRYSGDKDLLKFLKQHQRVFLKPRNGTGGRGIVRLQSMGDSLFILQGRDPQRRIINAQKVNATQISSRLSGWRLEGRYIVQQGIPLTLKDGRVHDFRMLVQKNGKGQWQITGCAGRVGPKNSVTSNLHGGGTATPMELLLKRRFADMAKINAIKNEAYELGMNVAHFTEEKFGIQCEIGIDLAVDSNGKVWLLEVNPKPSREVFYRIGERETYRNAIVRPLEYALWLLKKKPSDNNE</sequence>
<evidence type="ECO:0000313" key="4">
    <source>
        <dbReference type="Proteomes" id="UP000641588"/>
    </source>
</evidence>
<dbReference type="GO" id="GO:0016879">
    <property type="term" value="F:ligase activity, forming carbon-nitrogen bonds"/>
    <property type="evidence" value="ECO:0007669"/>
    <property type="project" value="TreeGrafter"/>
</dbReference>
<evidence type="ECO:0000256" key="1">
    <source>
        <dbReference type="PROSITE-ProRule" id="PRU00409"/>
    </source>
</evidence>
<comment type="caution">
    <text evidence="3">The sequence shown here is derived from an EMBL/GenBank/DDBJ whole genome shotgun (WGS) entry which is preliminary data.</text>
</comment>
<keyword evidence="1" id="KW-0067">ATP-binding</keyword>
<dbReference type="Gene3D" id="3.30.470.20">
    <property type="entry name" value="ATP-grasp fold, B domain"/>
    <property type="match status" value="1"/>
</dbReference>
<dbReference type="PANTHER" id="PTHR21621">
    <property type="entry name" value="RIBOSOMAL PROTEIN S6 MODIFICATION PROTEIN"/>
    <property type="match status" value="1"/>
</dbReference>
<name>A0A972GKB8_9BACL</name>
<dbReference type="InterPro" id="IPR026838">
    <property type="entry name" value="YheC/D"/>
</dbReference>
<dbReference type="GO" id="GO:0005524">
    <property type="term" value="F:ATP binding"/>
    <property type="evidence" value="ECO:0007669"/>
    <property type="project" value="UniProtKB-UniRule"/>
</dbReference>
<dbReference type="Proteomes" id="UP000641588">
    <property type="component" value="Unassembled WGS sequence"/>
</dbReference>
<evidence type="ECO:0000259" key="2">
    <source>
        <dbReference type="PROSITE" id="PS50975"/>
    </source>
</evidence>
<protein>
    <submittedName>
        <fullName evidence="3">YheC/YheD family protein</fullName>
    </submittedName>
</protein>
<reference evidence="3" key="1">
    <citation type="submission" date="2019-10" db="EMBL/GenBank/DDBJ databases">
        <title>Description of Paenibacillus glebae sp. nov.</title>
        <authorList>
            <person name="Carlier A."/>
            <person name="Qi S."/>
        </authorList>
    </citation>
    <scope>NUCLEOTIDE SEQUENCE</scope>
    <source>
        <strain evidence="3">LMG 31456</strain>
    </source>
</reference>
<gene>
    <name evidence="3" type="ORF">GC093_03525</name>
</gene>
<dbReference type="InterPro" id="IPR013815">
    <property type="entry name" value="ATP_grasp_subdomain_1"/>
</dbReference>